<dbReference type="InterPro" id="IPR050492">
    <property type="entry name" value="Bact_metal-bind_prot9"/>
</dbReference>
<dbReference type="AlphaFoldDB" id="A0A7X0RX39"/>
<dbReference type="EMBL" id="JACJVP010000070">
    <property type="protein sequence ID" value="MBB6675287.1"/>
    <property type="molecule type" value="Genomic_DNA"/>
</dbReference>
<dbReference type="PANTHER" id="PTHR42953">
    <property type="entry name" value="HIGH-AFFINITY ZINC UPTAKE SYSTEM PROTEIN ZNUA-RELATED"/>
    <property type="match status" value="1"/>
</dbReference>
<evidence type="ECO:0000313" key="8">
    <source>
        <dbReference type="Proteomes" id="UP000547209"/>
    </source>
</evidence>
<dbReference type="GO" id="GO:0007155">
    <property type="term" value="P:cell adhesion"/>
    <property type="evidence" value="ECO:0007669"/>
    <property type="project" value="InterPro"/>
</dbReference>
<feature type="region of interest" description="Disordered" evidence="5">
    <location>
        <begin position="146"/>
        <end position="167"/>
    </location>
</feature>
<dbReference type="InterPro" id="IPR006127">
    <property type="entry name" value="ZnuA-like"/>
</dbReference>
<sequence>MRTKHLTLTAAVAALALLLSGCGGTSGGTAQTGNPASPVSGASEGASAPTAAGGKKLQAVASFYPMYEFSKQVAGDRADVTLLIPAGTEPHDWEPSAKDMVRLSEADVFVYNGLVEGWAEQALESAANGKRVAVKASDGIALQEGLADEEEEGGHAHDASADGHAQDPHVWLDPVLAQREVTNIAAAFAEADPDHKADYQANADAYIAKLKALDRDYREGLKDAKRKDFVTQHAAFGYLAKQYGLTQVPIAGLSPEQEPAPDRMAEVVKTVRAQQIRTIFFETLVDPKIAQTIADETGAKTAVLNPLEGLTDDERKQGLDYIAVMESNLAALRQALNE</sequence>
<dbReference type="CDD" id="cd01017">
    <property type="entry name" value="AdcA"/>
    <property type="match status" value="1"/>
</dbReference>
<dbReference type="PRINTS" id="PR00691">
    <property type="entry name" value="ADHESINB"/>
</dbReference>
<evidence type="ECO:0000256" key="1">
    <source>
        <dbReference type="ARBA" id="ARBA00011028"/>
    </source>
</evidence>
<evidence type="ECO:0000256" key="2">
    <source>
        <dbReference type="ARBA" id="ARBA00022448"/>
    </source>
</evidence>
<reference evidence="7 8" key="1">
    <citation type="submission" date="2020-08" db="EMBL/GenBank/DDBJ databases">
        <title>Cohnella phylogeny.</title>
        <authorList>
            <person name="Dunlap C."/>
        </authorList>
    </citation>
    <scope>NUCLEOTIDE SEQUENCE [LARGE SCALE GENOMIC DNA]</scope>
    <source>
        <strain evidence="7 8">DSM 28246</strain>
    </source>
</reference>
<evidence type="ECO:0000256" key="6">
    <source>
        <dbReference type="SAM" id="SignalP"/>
    </source>
</evidence>
<accession>A0A7X0RX39</accession>
<comment type="caution">
    <text evidence="7">The sequence shown here is derived from an EMBL/GenBank/DDBJ whole genome shotgun (WGS) entry which is preliminary data.</text>
</comment>
<dbReference type="RefSeq" id="WP_185673143.1">
    <property type="nucleotide sequence ID" value="NZ_JACJVP010000070.1"/>
</dbReference>
<evidence type="ECO:0000313" key="7">
    <source>
        <dbReference type="EMBL" id="MBB6675287.1"/>
    </source>
</evidence>
<name>A0A7X0RX39_9BACL</name>
<keyword evidence="8" id="KW-1185">Reference proteome</keyword>
<dbReference type="InterPro" id="IPR006129">
    <property type="entry name" value="AdhesinB"/>
</dbReference>
<dbReference type="Gene3D" id="3.40.50.1980">
    <property type="entry name" value="Nitrogenase molybdenum iron protein domain"/>
    <property type="match status" value="2"/>
</dbReference>
<organism evidence="7 8">
    <name type="scientific">Cohnella nanjingensis</name>
    <dbReference type="NCBI Taxonomy" id="1387779"/>
    <lineage>
        <taxon>Bacteria</taxon>
        <taxon>Bacillati</taxon>
        <taxon>Bacillota</taxon>
        <taxon>Bacilli</taxon>
        <taxon>Bacillales</taxon>
        <taxon>Paenibacillaceae</taxon>
        <taxon>Cohnella</taxon>
    </lineage>
</organism>
<dbReference type="InterPro" id="IPR006128">
    <property type="entry name" value="Lipoprotein_PsaA-like"/>
</dbReference>
<protein>
    <submittedName>
        <fullName evidence="7">Zinc ABC transporter substrate-binding protein</fullName>
    </submittedName>
</protein>
<dbReference type="PANTHER" id="PTHR42953:SF3">
    <property type="entry name" value="HIGH-AFFINITY ZINC UPTAKE SYSTEM PROTEIN ZNUA"/>
    <property type="match status" value="1"/>
</dbReference>
<feature type="signal peptide" evidence="6">
    <location>
        <begin position="1"/>
        <end position="25"/>
    </location>
</feature>
<dbReference type="PRINTS" id="PR00690">
    <property type="entry name" value="ADHESNFAMILY"/>
</dbReference>
<evidence type="ECO:0000256" key="4">
    <source>
        <dbReference type="RuleBase" id="RU003512"/>
    </source>
</evidence>
<feature type="compositionally biased region" description="Basic and acidic residues" evidence="5">
    <location>
        <begin position="153"/>
        <end position="167"/>
    </location>
</feature>
<dbReference type="Pfam" id="PF01297">
    <property type="entry name" value="ZnuA"/>
    <property type="match status" value="1"/>
</dbReference>
<dbReference type="GO" id="GO:0030001">
    <property type="term" value="P:metal ion transport"/>
    <property type="evidence" value="ECO:0007669"/>
    <property type="project" value="InterPro"/>
</dbReference>
<dbReference type="GO" id="GO:0046872">
    <property type="term" value="F:metal ion binding"/>
    <property type="evidence" value="ECO:0007669"/>
    <property type="project" value="InterPro"/>
</dbReference>
<evidence type="ECO:0000256" key="3">
    <source>
        <dbReference type="ARBA" id="ARBA00022729"/>
    </source>
</evidence>
<gene>
    <name evidence="7" type="ORF">H7C19_31975</name>
</gene>
<keyword evidence="3 6" id="KW-0732">Signal</keyword>
<keyword evidence="2 4" id="KW-0813">Transport</keyword>
<proteinExistence type="inferred from homology"/>
<dbReference type="Proteomes" id="UP000547209">
    <property type="component" value="Unassembled WGS sequence"/>
</dbReference>
<evidence type="ECO:0000256" key="5">
    <source>
        <dbReference type="SAM" id="MobiDB-lite"/>
    </source>
</evidence>
<feature type="chain" id="PRO_5038787777" evidence="6">
    <location>
        <begin position="26"/>
        <end position="338"/>
    </location>
</feature>
<comment type="similarity">
    <text evidence="1 4">Belongs to the bacterial solute-binding protein 9 family.</text>
</comment>
<feature type="region of interest" description="Disordered" evidence="5">
    <location>
        <begin position="28"/>
        <end position="50"/>
    </location>
</feature>
<dbReference type="PROSITE" id="PS51257">
    <property type="entry name" value="PROKAR_LIPOPROTEIN"/>
    <property type="match status" value="1"/>
</dbReference>
<dbReference type="SUPFAM" id="SSF53807">
    <property type="entry name" value="Helical backbone' metal receptor"/>
    <property type="match status" value="1"/>
</dbReference>